<feature type="domain" description="Serine aminopeptidase S33" evidence="2">
    <location>
        <begin position="491"/>
        <end position="745"/>
    </location>
</feature>
<gene>
    <name evidence="3" type="ORF">BEWA_031450</name>
</gene>
<dbReference type="STRING" id="1537102.L0AXJ4"/>
<feature type="chain" id="PRO_5003939315" description="Serine aminopeptidase S33 domain-containing protein" evidence="1">
    <location>
        <begin position="19"/>
        <end position="921"/>
    </location>
</feature>
<evidence type="ECO:0000259" key="2">
    <source>
        <dbReference type="Pfam" id="PF12146"/>
    </source>
</evidence>
<dbReference type="eggNOG" id="ENOG502RSYW">
    <property type="taxonomic scope" value="Eukaryota"/>
</dbReference>
<dbReference type="Gene3D" id="3.40.50.1820">
    <property type="entry name" value="alpha/beta hydrolase"/>
    <property type="match status" value="1"/>
</dbReference>
<dbReference type="Proteomes" id="UP000031512">
    <property type="component" value="Chromosome 1"/>
</dbReference>
<sequence>MRIQTLLLFLLFYGKVIALETAIPDAPAVFAGATLDVATPDYSTIEKYEYRLHHVKTPSYTAKPGYFIEKVVEGDATVCECFPKGAFIKVTRCYRKDLFDIIHVYTIDLNGTKNACYFLKKDGKWSSLKEEEFYDHFNALSIINHEFNDKILDISKASSDLELYVNESPKSPFAVYGTRSTCRVKKIKTKRRFGTTIWKRENDEWCTKLTFYPREGDHKLLWIVTKDPYENENILYYSKMSGSWKSVDKNGYLEDLAKAGFDKSTFDDRVTLDISNVDDKFFFIDKYQVDIVGLNRYHVLPGFRMNKVVDGKETIWESSDDRFSIHLRFNERGPDISLGALFTTNARKEHKIIYLRKMNGKWVTITKDEYYDVLSGRDSPIYTHEVDKPDIVMSSFKNKQGLRIATYASKVEKANGDVILTHGLRGHFLADFLTFDIDWNYEHYGFEIFPYGSIFDEPVTVKKVSNAERYRSYFEYKTLEGMNPLDILHRSQYRTTFVEALNRLGYNVYCYDHQSHGFSEAKTENRCHVKKFMDYIYDLLQFVSIVKRGKFGDPNEKWDENSLYKSYTTDKKTFLFGFSMGGNVILRAVQEFHKHAEGGAGLTDGVIATSCMLNIDPYLDKWYKRAVKPFLRLPAFFSPGSNAWLQSPYDVEIQFERFNDYNTDPFYYTDILTCKTGVDFFDACEHPYKDENMAHYPKNLPSLFVHSTNDNHCDIKGPRKMVNKRLKDSKVAKLVEWKGCGHHMLAVQLVPMLVPLLEKWLNEHFPETVNMKRPLQVTQKKLRNVVPKEVVTRLEGTTLDLSNPDSSLFSLADDPIHGVSHKAFVPKDGSSVVTIVDDGDTIWTSTGPKEGCTGAYLFSREGHSSLLSVYTRGAGDETFCFEKVDGAWKNVDKLKFETKLRSMKDLSAPAGEEHREEDMIC</sequence>
<feature type="signal peptide" evidence="1">
    <location>
        <begin position="1"/>
        <end position="18"/>
    </location>
</feature>
<evidence type="ECO:0000313" key="4">
    <source>
        <dbReference type="Proteomes" id="UP000031512"/>
    </source>
</evidence>
<dbReference type="InterPro" id="IPR029058">
    <property type="entry name" value="AB_hydrolase_fold"/>
</dbReference>
<reference evidence="3 4" key="1">
    <citation type="journal article" date="2012" name="BMC Genomics">
        <title>Comparative genomic analysis and phylogenetic position of Theileria equi.</title>
        <authorList>
            <person name="Kappmeyer L.S."/>
            <person name="Thiagarajan M."/>
            <person name="Herndon D.R."/>
            <person name="Ramsay J.D."/>
            <person name="Caler E."/>
            <person name="Djikeng A."/>
            <person name="Gillespie J.J."/>
            <person name="Lau A.O."/>
            <person name="Roalson E.H."/>
            <person name="Silva J.C."/>
            <person name="Silva M.G."/>
            <person name="Suarez C.E."/>
            <person name="Ueti M.W."/>
            <person name="Nene V.M."/>
            <person name="Mealey R.H."/>
            <person name="Knowles D.P."/>
            <person name="Brayton K.A."/>
        </authorList>
    </citation>
    <scope>NUCLEOTIDE SEQUENCE [LARGE SCALE GENOMIC DNA]</scope>
    <source>
        <strain evidence="3 4">WA</strain>
    </source>
</reference>
<accession>L0AXJ4</accession>
<dbReference type="EMBL" id="CP001669">
    <property type="protein sequence ID" value="AFZ80292.1"/>
    <property type="molecule type" value="Genomic_DNA"/>
</dbReference>
<dbReference type="RefSeq" id="XP_004829958.1">
    <property type="nucleotide sequence ID" value="XM_004829901.1"/>
</dbReference>
<dbReference type="InterPro" id="IPR051044">
    <property type="entry name" value="MAG_DAG_Lipase"/>
</dbReference>
<dbReference type="Pfam" id="PF12146">
    <property type="entry name" value="Hydrolase_4"/>
    <property type="match status" value="1"/>
</dbReference>
<dbReference type="KEGG" id="beq:BEWA_031450"/>
<dbReference type="AlphaFoldDB" id="L0AXJ4"/>
<organism evidence="3 4">
    <name type="scientific">Theileria equi strain WA</name>
    <dbReference type="NCBI Taxonomy" id="1537102"/>
    <lineage>
        <taxon>Eukaryota</taxon>
        <taxon>Sar</taxon>
        <taxon>Alveolata</taxon>
        <taxon>Apicomplexa</taxon>
        <taxon>Aconoidasida</taxon>
        <taxon>Piroplasmida</taxon>
        <taxon>Theileriidae</taxon>
        <taxon>Theileria</taxon>
    </lineage>
</organism>
<evidence type="ECO:0000256" key="1">
    <source>
        <dbReference type="SAM" id="SignalP"/>
    </source>
</evidence>
<name>L0AXJ4_THEEQ</name>
<dbReference type="VEuPathDB" id="PiroplasmaDB:BEWA_031450"/>
<protein>
    <recommendedName>
        <fullName evidence="2">Serine aminopeptidase S33 domain-containing protein</fullName>
    </recommendedName>
</protein>
<dbReference type="SUPFAM" id="SSF53474">
    <property type="entry name" value="alpha/beta-Hydrolases"/>
    <property type="match status" value="1"/>
</dbReference>
<dbReference type="PANTHER" id="PTHR11614">
    <property type="entry name" value="PHOSPHOLIPASE-RELATED"/>
    <property type="match status" value="1"/>
</dbReference>
<dbReference type="GeneID" id="15803631"/>
<keyword evidence="1" id="KW-0732">Signal</keyword>
<evidence type="ECO:0000313" key="3">
    <source>
        <dbReference type="EMBL" id="AFZ80292.1"/>
    </source>
</evidence>
<proteinExistence type="predicted"/>
<keyword evidence="4" id="KW-1185">Reference proteome</keyword>
<dbReference type="InterPro" id="IPR022742">
    <property type="entry name" value="Hydrolase_4"/>
</dbReference>
<dbReference type="OrthoDB" id="2498029at2759"/>